<reference evidence="6" key="1">
    <citation type="journal article" date="2021" name="G3 (Bethesda)">
        <title>Genome and transcriptome analysis of the beet armyworm Spodoptera exigua reveals targets for pest control. .</title>
        <authorList>
            <person name="Simon S."/>
            <person name="Breeschoten T."/>
            <person name="Jansen H.J."/>
            <person name="Dirks R.P."/>
            <person name="Schranz M.E."/>
            <person name="Ros V.I.D."/>
        </authorList>
    </citation>
    <scope>NUCLEOTIDE SEQUENCE</scope>
    <source>
        <strain evidence="6">TB_SE_WUR_2020</strain>
    </source>
</reference>
<comment type="caution">
    <text evidence="6">The sequence shown here is derived from an EMBL/GenBank/DDBJ whole genome shotgun (WGS) entry which is preliminary data.</text>
</comment>
<evidence type="ECO:0000313" key="6">
    <source>
        <dbReference type="EMBL" id="KAH9645700.1"/>
    </source>
</evidence>
<dbReference type="InterPro" id="IPR013818">
    <property type="entry name" value="Lipase"/>
</dbReference>
<evidence type="ECO:0000256" key="1">
    <source>
        <dbReference type="ARBA" id="ARBA00004613"/>
    </source>
</evidence>
<proteinExistence type="inferred from homology"/>
<gene>
    <name evidence="6" type="ORF">HF086_003373</name>
</gene>
<dbReference type="PANTHER" id="PTHR11610">
    <property type="entry name" value="LIPASE"/>
    <property type="match status" value="1"/>
</dbReference>
<dbReference type="Gene3D" id="3.40.50.1820">
    <property type="entry name" value="alpha/beta hydrolase"/>
    <property type="match status" value="1"/>
</dbReference>
<organism evidence="6 7">
    <name type="scientific">Spodoptera exigua</name>
    <name type="common">Beet armyworm</name>
    <name type="synonym">Noctua fulgens</name>
    <dbReference type="NCBI Taxonomy" id="7107"/>
    <lineage>
        <taxon>Eukaryota</taxon>
        <taxon>Metazoa</taxon>
        <taxon>Ecdysozoa</taxon>
        <taxon>Arthropoda</taxon>
        <taxon>Hexapoda</taxon>
        <taxon>Insecta</taxon>
        <taxon>Pterygota</taxon>
        <taxon>Neoptera</taxon>
        <taxon>Endopterygota</taxon>
        <taxon>Lepidoptera</taxon>
        <taxon>Glossata</taxon>
        <taxon>Ditrysia</taxon>
        <taxon>Noctuoidea</taxon>
        <taxon>Noctuidae</taxon>
        <taxon>Amphipyrinae</taxon>
        <taxon>Spodoptera</taxon>
    </lineage>
</organism>
<dbReference type="InterPro" id="IPR029058">
    <property type="entry name" value="AB_hydrolase_fold"/>
</dbReference>
<comment type="subcellular location">
    <subcellularLocation>
        <location evidence="1">Secreted</location>
    </subcellularLocation>
</comment>
<evidence type="ECO:0000256" key="4">
    <source>
        <dbReference type="RuleBase" id="RU004262"/>
    </source>
</evidence>
<feature type="domain" description="Lipase" evidence="5">
    <location>
        <begin position="156"/>
        <end position="415"/>
    </location>
</feature>
<accession>A0A922MYU4</accession>
<dbReference type="EMBL" id="JACEFF010000018">
    <property type="protein sequence ID" value="KAH9645700.1"/>
    <property type="molecule type" value="Genomic_DNA"/>
</dbReference>
<dbReference type="AlphaFoldDB" id="A0A922MYU4"/>
<evidence type="ECO:0000256" key="3">
    <source>
        <dbReference type="ARBA" id="ARBA00022525"/>
    </source>
</evidence>
<dbReference type="GO" id="GO:0016042">
    <property type="term" value="P:lipid catabolic process"/>
    <property type="evidence" value="ECO:0007669"/>
    <property type="project" value="TreeGrafter"/>
</dbReference>
<protein>
    <recommendedName>
        <fullName evidence="5">Lipase domain-containing protein</fullName>
    </recommendedName>
</protein>
<evidence type="ECO:0000256" key="2">
    <source>
        <dbReference type="ARBA" id="ARBA00010701"/>
    </source>
</evidence>
<comment type="similarity">
    <text evidence="2 4">Belongs to the AB hydrolase superfamily. Lipase family.</text>
</comment>
<dbReference type="GO" id="GO:0016298">
    <property type="term" value="F:lipase activity"/>
    <property type="evidence" value="ECO:0007669"/>
    <property type="project" value="InterPro"/>
</dbReference>
<dbReference type="SUPFAM" id="SSF53474">
    <property type="entry name" value="alpha/beta-Hydrolases"/>
    <property type="match status" value="1"/>
</dbReference>
<dbReference type="GO" id="GO:0017171">
    <property type="term" value="F:serine hydrolase activity"/>
    <property type="evidence" value="ECO:0007669"/>
    <property type="project" value="TreeGrafter"/>
</dbReference>
<evidence type="ECO:0000313" key="7">
    <source>
        <dbReference type="Proteomes" id="UP000814243"/>
    </source>
</evidence>
<name>A0A922MYU4_SPOEX</name>
<sequence length="443" mass="49065">MHAAYPATPAAYPATPAAYPATPAAYPATPAAYPATTAAYPVTPAEGCVGGEIMMRVWFSYWTTTPSKTLANTFSALSLLGSIQFSKELIHPIVKMRIFSFYLFSCICLSGVTHISGADVYNWLLDLFVKCKYNFTSSLTGPVERRFDLDVSQNEVHFYDIHMKGYKSFHIEKAAKEILSIEKLDKNQKFYVFVGGYKMHIDTPTADLVRETFKTVPGYLIIIDHSAYTNNFDGDLTAYKRSVKYVYSIGVQLAKMLDKLNKGGISAKHIHAIGHGLGSQILGHVGQNFTKMTGKKIARITALDPAGPCFSNSPKEEQIRAGIAEYVEVYHCDDGFFGTTKKLGDVDFFMNEGKTQPQCKLGFWKSLIATNVIKSKTCSHKICVSAWMSTIAHRDRFPAKQCDSYPAFKKGKCSGNNSTIAGFANPGNAKGIYYFSTEKYDKF</sequence>
<dbReference type="GO" id="GO:0005615">
    <property type="term" value="C:extracellular space"/>
    <property type="evidence" value="ECO:0007669"/>
    <property type="project" value="TreeGrafter"/>
</dbReference>
<keyword evidence="3" id="KW-0964">Secreted</keyword>
<dbReference type="InterPro" id="IPR000734">
    <property type="entry name" value="TAG_lipase"/>
</dbReference>
<dbReference type="PANTHER" id="PTHR11610:SF173">
    <property type="entry name" value="LIPASE DOMAIN-CONTAINING PROTEIN-RELATED"/>
    <property type="match status" value="1"/>
</dbReference>
<dbReference type="Proteomes" id="UP000814243">
    <property type="component" value="Unassembled WGS sequence"/>
</dbReference>
<evidence type="ECO:0000259" key="5">
    <source>
        <dbReference type="Pfam" id="PF00151"/>
    </source>
</evidence>
<dbReference type="Pfam" id="PF00151">
    <property type="entry name" value="Lipase"/>
    <property type="match status" value="1"/>
</dbReference>